<dbReference type="Proteomes" id="UP000002296">
    <property type="component" value="Unassembled WGS sequence"/>
</dbReference>
<dbReference type="AlphaFoldDB" id="Q4D563"/>
<evidence type="ECO:0000313" key="5">
    <source>
        <dbReference type="Proteomes" id="UP000002296"/>
    </source>
</evidence>
<evidence type="ECO:0000256" key="1">
    <source>
        <dbReference type="SAM" id="Coils"/>
    </source>
</evidence>
<comment type="caution">
    <text evidence="4">The sequence shown here is derived from an EMBL/GenBank/DDBJ whole genome shotgun (WGS) entry which is preliminary data.</text>
</comment>
<evidence type="ECO:0000256" key="2">
    <source>
        <dbReference type="SAM" id="MobiDB-lite"/>
    </source>
</evidence>
<dbReference type="KEGG" id="tcr:506883.90"/>
<dbReference type="GeneID" id="3540139"/>
<dbReference type="PaxDb" id="353153-Q4D563"/>
<sequence>MKKKKKRRLSLCVCVYLTERKRDIVECCWAALGLLFCFCYFWILNALYFIVLFFFFFFLAFPVCLACALKYKTKGGTRSKRTVRFMVDKDAANLMEELHKAKQNLSEVIDECVFVERQRDHIEQELTAEIRERDRIVSDAFTCLVSLTEYLSLLERRVILPALGTFSAVVSKVQEVNGTRSATIERVEGVFSAHDSTHFRGILAKMPPIAGSLENEIRQRLLKTAAPFSIEEAYVLLSALLEEKDKLIEKINEALLHMNNAVLKVRAPSSVPVSQLDEIRELRQKVTALVQEVKLRDSEKKEAARRIAFLQKALDSEQNNVKELHHLRKTMKRQERTIEQLRLSSGSPARPKPDSLAAKNSIGGGGGIDEEELIPQIKANEMTIGALNKELAILEENYRVLERRSEKEREELQAELASVRSRHQAEQEEYNTVLGRVTMELEQLVAENAQLKKRLKQMHAKRAL</sequence>
<evidence type="ECO:0000313" key="4">
    <source>
        <dbReference type="EMBL" id="EAN87669.1"/>
    </source>
</evidence>
<feature type="coiled-coil region" evidence="1">
    <location>
        <begin position="91"/>
        <end position="118"/>
    </location>
</feature>
<dbReference type="EMBL" id="AAHK01000998">
    <property type="protein sequence ID" value="EAN87669.1"/>
    <property type="molecule type" value="Genomic_DNA"/>
</dbReference>
<feature type="transmembrane region" description="Helical" evidence="3">
    <location>
        <begin position="24"/>
        <end position="43"/>
    </location>
</feature>
<feature type="coiled-coil region" evidence="1">
    <location>
        <begin position="377"/>
        <end position="461"/>
    </location>
</feature>
<accession>Q4D563</accession>
<dbReference type="RefSeq" id="XP_809520.1">
    <property type="nucleotide sequence ID" value="XM_804427.1"/>
</dbReference>
<evidence type="ECO:0000256" key="3">
    <source>
        <dbReference type="SAM" id="Phobius"/>
    </source>
</evidence>
<keyword evidence="3" id="KW-0472">Membrane</keyword>
<name>Q4D563_TRYCC</name>
<feature type="region of interest" description="Disordered" evidence="2">
    <location>
        <begin position="341"/>
        <end position="369"/>
    </location>
</feature>
<gene>
    <name evidence="4" type="ORF">Tc00.1047053506883.90</name>
</gene>
<keyword evidence="3" id="KW-1133">Transmembrane helix</keyword>
<feature type="transmembrane region" description="Helical" evidence="3">
    <location>
        <begin position="49"/>
        <end position="71"/>
    </location>
</feature>
<dbReference type="eggNOG" id="ENOG502S7FE">
    <property type="taxonomic scope" value="Eukaryota"/>
</dbReference>
<proteinExistence type="predicted"/>
<dbReference type="OMA" id="CVFVERQ"/>
<protein>
    <submittedName>
        <fullName evidence="4">Uncharacterized protein</fullName>
    </submittedName>
</protein>
<keyword evidence="3" id="KW-0812">Transmembrane</keyword>
<dbReference type="SMR" id="Q4D563"/>
<dbReference type="InParanoid" id="Q4D563"/>
<keyword evidence="1" id="KW-0175">Coiled coil</keyword>
<organism evidence="4 5">
    <name type="scientific">Trypanosoma cruzi (strain CL Brener)</name>
    <dbReference type="NCBI Taxonomy" id="353153"/>
    <lineage>
        <taxon>Eukaryota</taxon>
        <taxon>Discoba</taxon>
        <taxon>Euglenozoa</taxon>
        <taxon>Kinetoplastea</taxon>
        <taxon>Metakinetoplastina</taxon>
        <taxon>Trypanosomatida</taxon>
        <taxon>Trypanosomatidae</taxon>
        <taxon>Trypanosoma</taxon>
        <taxon>Schizotrypanum</taxon>
    </lineage>
</organism>
<keyword evidence="5" id="KW-1185">Reference proteome</keyword>
<reference evidence="4 5" key="1">
    <citation type="journal article" date="2005" name="Science">
        <title>The genome sequence of Trypanosoma cruzi, etiologic agent of Chagas disease.</title>
        <authorList>
            <person name="El-Sayed N.M."/>
            <person name="Myler P.J."/>
            <person name="Bartholomeu D.C."/>
            <person name="Nilsson D."/>
            <person name="Aggarwal G."/>
            <person name="Tran A.N."/>
            <person name="Ghedin E."/>
            <person name="Worthey E.A."/>
            <person name="Delcher A.L."/>
            <person name="Blandin G."/>
            <person name="Westenberger S.J."/>
            <person name="Caler E."/>
            <person name="Cerqueira G.C."/>
            <person name="Branche C."/>
            <person name="Haas B."/>
            <person name="Anupama A."/>
            <person name="Arner E."/>
            <person name="Aslund L."/>
            <person name="Attipoe P."/>
            <person name="Bontempi E."/>
            <person name="Bringaud F."/>
            <person name="Burton P."/>
            <person name="Cadag E."/>
            <person name="Campbell D.A."/>
            <person name="Carrington M."/>
            <person name="Crabtree J."/>
            <person name="Darban H."/>
            <person name="da Silveira J.F."/>
            <person name="de Jong P."/>
            <person name="Edwards K."/>
            <person name="Englund P.T."/>
            <person name="Fazelina G."/>
            <person name="Feldblyum T."/>
            <person name="Ferella M."/>
            <person name="Frasch A.C."/>
            <person name="Gull K."/>
            <person name="Horn D."/>
            <person name="Hou L."/>
            <person name="Huang Y."/>
            <person name="Kindlund E."/>
            <person name="Klingbeil M."/>
            <person name="Kluge S."/>
            <person name="Koo H."/>
            <person name="Lacerda D."/>
            <person name="Levin M.J."/>
            <person name="Lorenzi H."/>
            <person name="Louie T."/>
            <person name="Machado C.R."/>
            <person name="McCulloch R."/>
            <person name="McKenna A."/>
            <person name="Mizuno Y."/>
            <person name="Mottram J.C."/>
            <person name="Nelson S."/>
            <person name="Ochaya S."/>
            <person name="Osoegawa K."/>
            <person name="Pai G."/>
            <person name="Parsons M."/>
            <person name="Pentony M."/>
            <person name="Pettersson U."/>
            <person name="Pop M."/>
            <person name="Ramirez J.L."/>
            <person name="Rinta J."/>
            <person name="Robertson L."/>
            <person name="Salzberg S.L."/>
            <person name="Sanchez D.O."/>
            <person name="Seyler A."/>
            <person name="Sharma R."/>
            <person name="Shetty J."/>
            <person name="Simpson A.J."/>
            <person name="Sisk E."/>
            <person name="Tammi M.T."/>
            <person name="Tarleton R."/>
            <person name="Teixeira S."/>
            <person name="Van Aken S."/>
            <person name="Vogt C."/>
            <person name="Ward P.N."/>
            <person name="Wickstead B."/>
            <person name="Wortman J."/>
            <person name="White O."/>
            <person name="Fraser C.M."/>
            <person name="Stuart K.D."/>
            <person name="Andersson B."/>
        </authorList>
    </citation>
    <scope>NUCLEOTIDE SEQUENCE [LARGE SCALE GENOMIC DNA]</scope>
    <source>
        <strain evidence="4 5">CL Brener</strain>
    </source>
</reference>
<feature type="coiled-coil region" evidence="1">
    <location>
        <begin position="230"/>
        <end position="257"/>
    </location>
</feature>